<feature type="region of interest" description="Disordered" evidence="1">
    <location>
        <begin position="105"/>
        <end position="152"/>
    </location>
</feature>
<feature type="region of interest" description="Disordered" evidence="1">
    <location>
        <begin position="44"/>
        <end position="85"/>
    </location>
</feature>
<sequence>MNHQQEIIDEITSNHYIDETNFNEINFDEPFSDEELDNNVDEAPINVGDSHTSRYYESNQPSNENPYDLSSNSAETNSRNDNDILSSNWRKSLTKSRESSIIPTQDILSTHSIPPVSDSMADYTSDTTSDEIHDDFESHSTEQSNSDKRPFPRVSFIGRDKKVYHIEINHRGYKKYTFVHGLLIDKNGKLINTFATRFRERNRSLVSTIEQRGDTLADFNSMYNKETRLHLFNYEHLWDFVSPESIMVEYVGADRQMILHKKKSTNKDITTIKGVSVAISGGKSFAIHIAPASKENHIDLCYHVPEMRTHKKTHPLDAVFDYLTFTEDDLITLRNCTRSEDLDDGRDLFIKIYYSVVCNPKTRLRKAPRFHHKSRVSQMFPILQETTLRTYSSYFAHFYCLIRARGLFPHFEDNCSPAIKRVRDKFIESINAEERVTNLLEVFSSFKSMDGQKYLKSLLYVFSRKFDDGALGNVDTILIKLSSIKDMYKYCVFLSSSDQEIYKYANRNYRDDDHGLSLLEDLVDLLIRRNNELVKVEPGNAPGECYVNGISVKKSYCTDLYYKSAENFKERFRQLCNVTKSQTSIGLIYDQFLQKAKTDYSCTCLGEEMNNGQFNLNEAHKSEILMLILEMQKALASMMYVAAANTSSPAELLSLNIQGDNYEDRDIVFRDGLLMIQQNGNKNGSVERTLRHTTKMLSQFIVVLAVPVRSLFLRLLPELPELTHMFFDSSRYPDKEIVKRVAYRKFLFITHYGKLLTWDEVDTFQARVLNIDLSKVLGVRISRQAFTRFIRFDMPRSQGYIQSMTKYLDEKRQVHSNQTASLNYAIDHSNIEGKHALQDVGMMKGYFDSFFQFIGIEHSDKDGSLKDSKKVIPMPTGMSTLRFLKYEDLEDAKMTISQNFEFRDFDQFNAVIDIAFTPTVSRFILAPPGCGKTLIYYIPLIAFSKKADKNPRNTIRPLSVVLVSDSCVLDMIGRLEKHLTVLNAKDYANFSNNTDVLVAVYNDFENPGLVTFLSNFNSSYRKGNKLGLLVVDDVYTLREEYDFRKFKNFRDGIFSLFWKQIYLTPTIKPDFDQELISLLKVPVPNRLN</sequence>
<dbReference type="InterPro" id="IPR014001">
    <property type="entry name" value="Helicase_ATP-bd"/>
</dbReference>
<comment type="caution">
    <text evidence="3">The sequence shown here is derived from an EMBL/GenBank/DDBJ whole genome shotgun (WGS) entry which is preliminary data.</text>
</comment>
<dbReference type="Proteomes" id="UP000694255">
    <property type="component" value="Unassembled WGS sequence"/>
</dbReference>
<accession>A0A8J5QKZ7</accession>
<gene>
    <name evidence="3" type="ORF">J8A68_006056</name>
</gene>
<evidence type="ECO:0000313" key="3">
    <source>
        <dbReference type="EMBL" id="KAG7660430.1"/>
    </source>
</evidence>
<proteinExistence type="predicted"/>
<evidence type="ECO:0000256" key="1">
    <source>
        <dbReference type="SAM" id="MobiDB-lite"/>
    </source>
</evidence>
<name>A0A8J5QKZ7_9ASCO</name>
<protein>
    <recommendedName>
        <fullName evidence="2">Helicase ATP-binding domain-containing protein</fullName>
    </recommendedName>
</protein>
<feature type="compositionally biased region" description="Polar residues" evidence="1">
    <location>
        <begin position="49"/>
        <end position="85"/>
    </location>
</feature>
<reference evidence="3 4" key="1">
    <citation type="journal article" date="2021" name="DNA Res.">
        <title>Genome analysis of Candida subhashii reveals its hybrid nature and dual mitochondrial genome conformations.</title>
        <authorList>
            <person name="Mixao V."/>
            <person name="Hegedusova E."/>
            <person name="Saus E."/>
            <person name="Pryszcz L.P."/>
            <person name="Cillingova A."/>
            <person name="Nosek J."/>
            <person name="Gabaldon T."/>
        </authorList>
    </citation>
    <scope>NUCLEOTIDE SEQUENCE [LARGE SCALE GENOMIC DNA]</scope>
    <source>
        <strain evidence="3 4">CBS 10753</strain>
    </source>
</reference>
<dbReference type="AlphaFoldDB" id="A0A8J5QKZ7"/>
<dbReference type="GeneID" id="73472855"/>
<evidence type="ECO:0000313" key="4">
    <source>
        <dbReference type="Proteomes" id="UP000694255"/>
    </source>
</evidence>
<dbReference type="PROSITE" id="PS51192">
    <property type="entry name" value="HELICASE_ATP_BIND_1"/>
    <property type="match status" value="1"/>
</dbReference>
<feature type="domain" description="Helicase ATP-binding" evidence="2">
    <location>
        <begin position="913"/>
        <end position="1085"/>
    </location>
</feature>
<organism evidence="3 4">
    <name type="scientific">[Candida] subhashii</name>
    <dbReference type="NCBI Taxonomy" id="561895"/>
    <lineage>
        <taxon>Eukaryota</taxon>
        <taxon>Fungi</taxon>
        <taxon>Dikarya</taxon>
        <taxon>Ascomycota</taxon>
        <taxon>Saccharomycotina</taxon>
        <taxon>Pichiomycetes</taxon>
        <taxon>Debaryomycetaceae</taxon>
        <taxon>Spathaspora</taxon>
    </lineage>
</organism>
<keyword evidence="4" id="KW-1185">Reference proteome</keyword>
<dbReference type="OrthoDB" id="4050369at2759"/>
<dbReference type="RefSeq" id="XP_049260664.1">
    <property type="nucleotide sequence ID" value="XM_049410188.1"/>
</dbReference>
<feature type="compositionally biased region" description="Basic and acidic residues" evidence="1">
    <location>
        <begin position="135"/>
        <end position="150"/>
    </location>
</feature>
<dbReference type="EMBL" id="JAGSYN010000305">
    <property type="protein sequence ID" value="KAG7660430.1"/>
    <property type="molecule type" value="Genomic_DNA"/>
</dbReference>
<evidence type="ECO:0000259" key="2">
    <source>
        <dbReference type="PROSITE" id="PS51192"/>
    </source>
</evidence>